<gene>
    <name evidence="2" type="primary">IRA1</name>
    <name evidence="2" type="ORF">CM83_102856</name>
</gene>
<feature type="transmembrane region" description="Helical" evidence="1">
    <location>
        <begin position="90"/>
        <end position="119"/>
    </location>
</feature>
<dbReference type="AlphaFoldDB" id="A0A0A9X2M5"/>
<evidence type="ECO:0000256" key="1">
    <source>
        <dbReference type="SAM" id="Phobius"/>
    </source>
</evidence>
<organism evidence="2">
    <name type="scientific">Lygus hesperus</name>
    <name type="common">Western plant bug</name>
    <dbReference type="NCBI Taxonomy" id="30085"/>
    <lineage>
        <taxon>Eukaryota</taxon>
        <taxon>Metazoa</taxon>
        <taxon>Ecdysozoa</taxon>
        <taxon>Arthropoda</taxon>
        <taxon>Hexapoda</taxon>
        <taxon>Insecta</taxon>
        <taxon>Pterygota</taxon>
        <taxon>Neoptera</taxon>
        <taxon>Paraneoptera</taxon>
        <taxon>Hemiptera</taxon>
        <taxon>Heteroptera</taxon>
        <taxon>Panheteroptera</taxon>
        <taxon>Cimicomorpha</taxon>
        <taxon>Miridae</taxon>
        <taxon>Mirini</taxon>
        <taxon>Lygus</taxon>
    </lineage>
</organism>
<name>A0A0A9X2M5_LYGHE</name>
<keyword evidence="1" id="KW-0472">Membrane</keyword>
<protein>
    <submittedName>
        <fullName evidence="2">Inhibitory regulator protein IRA1</fullName>
    </submittedName>
</protein>
<feature type="non-terminal residue" evidence="2">
    <location>
        <position position="1"/>
    </location>
</feature>
<accession>A0A0A9X2M5</accession>
<reference evidence="2" key="2">
    <citation type="submission" date="2014-07" db="EMBL/GenBank/DDBJ databases">
        <authorList>
            <person name="Hull J."/>
        </authorList>
    </citation>
    <scope>NUCLEOTIDE SEQUENCE</scope>
</reference>
<feature type="non-terminal residue" evidence="2">
    <location>
        <position position="128"/>
    </location>
</feature>
<keyword evidence="1" id="KW-0812">Transmembrane</keyword>
<proteinExistence type="predicted"/>
<sequence>EMLKKTKSAFFGYASNIYGALEDITTDREKGDLRELPVHKPYAVGTFVRKHFPYKELFTRGLLLLKESGITFHEDQKWNIKKPDPLLDSYFVIASLYSTSVAFILLFYGVVFSLILLLLEIFIKHETL</sequence>
<dbReference type="EMBL" id="GBHO01028632">
    <property type="protein sequence ID" value="JAG14972.1"/>
    <property type="molecule type" value="Transcribed_RNA"/>
</dbReference>
<evidence type="ECO:0000313" key="2">
    <source>
        <dbReference type="EMBL" id="JAG14972.1"/>
    </source>
</evidence>
<keyword evidence="1" id="KW-1133">Transmembrane helix</keyword>
<reference evidence="2" key="1">
    <citation type="journal article" date="2014" name="PLoS ONE">
        <title>Transcriptome-Based Identification of ABC Transporters in the Western Tarnished Plant Bug Lygus hesperus.</title>
        <authorList>
            <person name="Hull J.J."/>
            <person name="Chaney K."/>
            <person name="Geib S.M."/>
            <person name="Fabrick J.A."/>
            <person name="Brent C.S."/>
            <person name="Walsh D."/>
            <person name="Lavine L.C."/>
        </authorList>
    </citation>
    <scope>NUCLEOTIDE SEQUENCE</scope>
</reference>